<accession>A0A2Z4H8E6</accession>
<evidence type="ECO:0000256" key="1">
    <source>
        <dbReference type="SAM" id="MobiDB-lite"/>
    </source>
</evidence>
<name>A0A2Z4H8E6_HHV1</name>
<dbReference type="EMBL" id="MG999872">
    <property type="protein sequence ID" value="AWW10923.1"/>
    <property type="molecule type" value="Genomic_DNA"/>
</dbReference>
<organism evidence="2">
    <name type="scientific">Human herpesvirus 1</name>
    <name type="common">HHV-1</name>
    <name type="synonym">Human herpes simplex virus 1</name>
    <dbReference type="NCBI Taxonomy" id="10298"/>
    <lineage>
        <taxon>Viruses</taxon>
        <taxon>Duplodnaviria</taxon>
        <taxon>Heunggongvirae</taxon>
        <taxon>Peploviricota</taxon>
        <taxon>Herviviricetes</taxon>
        <taxon>Herpesvirales</taxon>
        <taxon>Orthoherpesviridae</taxon>
        <taxon>Alphaherpesvirinae</taxon>
        <taxon>Simplexvirus</taxon>
        <taxon>Simplexvirus humanalpha1</taxon>
    </lineage>
</organism>
<reference evidence="2" key="1">
    <citation type="journal article" date="2018" name="MSphere">
        <title>Ultrasensitive Capture of Human Herpes Simplex Virus Genomes Directly from Clinical Samples Reveals Extraordinarily Limited Evolution in Cell Culture.</title>
        <authorList>
            <person name="Greninger A.L."/>
            <person name="Roychoudhury P."/>
            <person name="Xie H."/>
            <person name="Casto A."/>
            <person name="Cent A."/>
            <person name="Pepper G."/>
            <person name="Koelle D.M."/>
            <person name="Huang M.L."/>
            <person name="Wald A."/>
            <person name="Johnston C."/>
            <person name="Jerome K.R."/>
        </authorList>
    </citation>
    <scope>NUCLEOTIDE SEQUENCE</scope>
    <source>
        <strain evidence="2">2003-15756</strain>
    </source>
</reference>
<proteinExistence type="predicted"/>
<protein>
    <submittedName>
        <fullName evidence="2">Uncharacterized protein</fullName>
    </submittedName>
</protein>
<sequence length="49" mass="5267">MLTTKPGIYAYAPMPTQDEVGNPPRGCDVAFSSLEAKGKNGVGRKRKTQ</sequence>
<feature type="region of interest" description="Disordered" evidence="1">
    <location>
        <begin position="1"/>
        <end position="23"/>
    </location>
</feature>
<organismHost>
    <name type="scientific">Homo sapiens</name>
    <name type="common">Human</name>
    <dbReference type="NCBI Taxonomy" id="9606"/>
</organismHost>
<evidence type="ECO:0000313" key="2">
    <source>
        <dbReference type="EMBL" id="AWW10923.1"/>
    </source>
</evidence>